<name>A0A6C0JVW5_9ZZZZ</name>
<dbReference type="GO" id="GO:0005524">
    <property type="term" value="F:ATP binding"/>
    <property type="evidence" value="ECO:0007669"/>
    <property type="project" value="InterPro"/>
</dbReference>
<feature type="domain" description="Helicase ATP-binding" evidence="2">
    <location>
        <begin position="55"/>
        <end position="269"/>
    </location>
</feature>
<dbReference type="CDD" id="cd18785">
    <property type="entry name" value="SF2_C"/>
    <property type="match status" value="1"/>
</dbReference>
<dbReference type="PROSITE" id="PS51192">
    <property type="entry name" value="HELICASE_ATP_BIND_1"/>
    <property type="match status" value="1"/>
</dbReference>
<dbReference type="Gene3D" id="3.40.50.300">
    <property type="entry name" value="P-loop containing nucleotide triphosphate hydrolases"/>
    <property type="match status" value="2"/>
</dbReference>
<dbReference type="GO" id="GO:0016787">
    <property type="term" value="F:hydrolase activity"/>
    <property type="evidence" value="ECO:0007669"/>
    <property type="project" value="InterPro"/>
</dbReference>
<dbReference type="SUPFAM" id="SSF52540">
    <property type="entry name" value="P-loop containing nucleoside triphosphate hydrolases"/>
    <property type="match status" value="1"/>
</dbReference>
<evidence type="ECO:0000313" key="3">
    <source>
        <dbReference type="EMBL" id="QHU09902.1"/>
    </source>
</evidence>
<dbReference type="InterPro" id="IPR027417">
    <property type="entry name" value="P-loop_NTPase"/>
</dbReference>
<dbReference type="InterPro" id="IPR001650">
    <property type="entry name" value="Helicase_C-like"/>
</dbReference>
<organism evidence="3">
    <name type="scientific">viral metagenome</name>
    <dbReference type="NCBI Taxonomy" id="1070528"/>
    <lineage>
        <taxon>unclassified sequences</taxon>
        <taxon>metagenomes</taxon>
        <taxon>organismal metagenomes</taxon>
    </lineage>
</organism>
<dbReference type="SMART" id="SM00490">
    <property type="entry name" value="HELICc"/>
    <property type="match status" value="1"/>
</dbReference>
<protein>
    <recommendedName>
        <fullName evidence="2">Helicase ATP-binding domain-containing protein</fullName>
    </recommendedName>
</protein>
<dbReference type="InterPro" id="IPR006935">
    <property type="entry name" value="Helicase/UvrB_N"/>
</dbReference>
<reference evidence="3" key="1">
    <citation type="journal article" date="2020" name="Nature">
        <title>Giant virus diversity and host interactions through global metagenomics.</title>
        <authorList>
            <person name="Schulz F."/>
            <person name="Roux S."/>
            <person name="Paez-Espino D."/>
            <person name="Jungbluth S."/>
            <person name="Walsh D.A."/>
            <person name="Denef V.J."/>
            <person name="McMahon K.D."/>
            <person name="Konstantinidis K.T."/>
            <person name="Eloe-Fadrosh E.A."/>
            <person name="Kyrpides N.C."/>
            <person name="Woyke T."/>
        </authorList>
    </citation>
    <scope>NUCLEOTIDE SEQUENCE</scope>
    <source>
        <strain evidence="3">GVMAG-S-1101164-164</strain>
    </source>
</reference>
<sequence>MPNVSNQELAETRAPPLPPHPTLEILQEIRESMCSTTQSRDFKLQPVQRFLRRAMSPDSPTQNLLMVHGTGSGKSCSAIQIAEEYILRPEFQNKRVFVIANPSIQENFKAQIFDISRVSVDPDGIILSKQCTGRRYLEMIERTHGESLRMTDKESQQRIVSVANRIINEFYEFQGYITFANTVSAKQESLSQADFESWIHETFDNRLVLVDEAHNLKETTEGKYSKQAALAMETLVKIAEGVTLVLLTATPMYDQYDEVLYYFNLFLWNDRTMSPDKILKTSDVFTESGEFKAGREPLFRTWCQNYISYIRGENPFTFPFRLNPPDALIALPDRTTDPKGRKIDTPRKYLTLTGSIVSPTQAEAIRGLTVQSISDPRLICVFPDKKDFRDTFEKTSDGFRYRGEKFLAPSKISTYSSKFGIITRILNETSGVVFVFSNLVEAGAQLFAMCLEEHGFQPFLGPPLMQETSGEVTRGSKGKYTLFTSESSDTDIRKILAQLKRSENMDGSILRVIVASPKVSEGVDFRFVRQVHVLDPWFNMSRIEQVIGRGMRTCSHSLLPFEQQNCTVYLHVCRFSDSTQETVDEYIYRNFVEQKAIRIAKVKRILMESAMDCDLQSSINSLPPAWRGEPNEAGERFMIPQTRNQDNKELKLTLTEMSAPTFEEGSYQIRCIINPSEEDPEHERPLSAVLDVKDEILDRISALFKKKPIWKHADLYSHSSMKQYKQDVVSYTLQSAIDTGFSLKDKNGRVGHIESRDGVFAFSIGESDTMYDRILNEDLGTPAKLTKSDTPQAVERQDDTISISSKRDFPDYILKTFPSEVLDWYVVDNVLTHAQKIRHLLSLDWTHPPAYAAPLITETSTGKKMYILGSGQVYNDAKEKINPIGPERDAYRAWVKAAKDRFVSKKSDLFASMNNDAIIFNIDNNESEIRRVSRTKVFTGKACTSYKAPTLNLFSEWLVGTGFPEGIKTKKDRCMFLDLLIRQAVLSGKEGLFWLTPEELSIFLEPEHRSDILKRVKD</sequence>
<dbReference type="EMBL" id="MN740746">
    <property type="protein sequence ID" value="QHU09902.1"/>
    <property type="molecule type" value="Genomic_DNA"/>
</dbReference>
<dbReference type="InterPro" id="IPR014001">
    <property type="entry name" value="Helicase_ATP-bd"/>
</dbReference>
<dbReference type="GO" id="GO:0003677">
    <property type="term" value="F:DNA binding"/>
    <property type="evidence" value="ECO:0007669"/>
    <property type="project" value="InterPro"/>
</dbReference>
<proteinExistence type="predicted"/>
<accession>A0A6C0JVW5</accession>
<evidence type="ECO:0000259" key="2">
    <source>
        <dbReference type="PROSITE" id="PS51192"/>
    </source>
</evidence>
<feature type="region of interest" description="Disordered" evidence="1">
    <location>
        <begin position="1"/>
        <end position="20"/>
    </location>
</feature>
<evidence type="ECO:0000256" key="1">
    <source>
        <dbReference type="SAM" id="MobiDB-lite"/>
    </source>
</evidence>
<dbReference type="Pfam" id="PF00271">
    <property type="entry name" value="Helicase_C"/>
    <property type="match status" value="1"/>
</dbReference>
<dbReference type="AlphaFoldDB" id="A0A6C0JVW5"/>
<dbReference type="SMART" id="SM00487">
    <property type="entry name" value="DEXDc"/>
    <property type="match status" value="1"/>
</dbReference>
<dbReference type="Pfam" id="PF04851">
    <property type="entry name" value="ResIII"/>
    <property type="match status" value="1"/>
</dbReference>